<dbReference type="AlphaFoldDB" id="A0A0L0LW34"/>
<organism evidence="2 3">
    <name type="scientific">Candidatus Burkholderia verschuerenii</name>
    <dbReference type="NCBI Taxonomy" id="242163"/>
    <lineage>
        <taxon>Bacteria</taxon>
        <taxon>Pseudomonadati</taxon>
        <taxon>Pseudomonadota</taxon>
        <taxon>Betaproteobacteria</taxon>
        <taxon>Burkholderiales</taxon>
        <taxon>Burkholderiaceae</taxon>
        <taxon>Burkholderia</taxon>
    </lineage>
</organism>
<name>A0A0L0LW34_9BURK</name>
<keyword evidence="1" id="KW-0732">Signal</keyword>
<gene>
    <name evidence="2" type="ORF">BVER_05315</name>
</gene>
<reference evidence="3" key="1">
    <citation type="submission" date="2015-06" db="EMBL/GenBank/DDBJ databases">
        <title>Comparative genomics of Burkholderia leaf nodule symbionts.</title>
        <authorList>
            <person name="Carlier A."/>
            <person name="Eberl L."/>
            <person name="Pinto-Carbo M."/>
        </authorList>
    </citation>
    <scope>NUCLEOTIDE SEQUENCE [LARGE SCALE GENOMIC DNA]</scope>
    <source>
        <strain evidence="3">UZHbot4</strain>
    </source>
</reference>
<feature type="chain" id="PRO_5005543935" evidence="1">
    <location>
        <begin position="22"/>
        <end position="260"/>
    </location>
</feature>
<evidence type="ECO:0000313" key="3">
    <source>
        <dbReference type="Proteomes" id="UP000036959"/>
    </source>
</evidence>
<protein>
    <submittedName>
        <fullName evidence="2">ABC-type multidrug transport system, ATPase and permease component</fullName>
    </submittedName>
</protein>
<evidence type="ECO:0000256" key="1">
    <source>
        <dbReference type="SAM" id="SignalP"/>
    </source>
</evidence>
<comment type="caution">
    <text evidence="2">The sequence shown here is derived from an EMBL/GenBank/DDBJ whole genome shotgun (WGS) entry which is preliminary data.</text>
</comment>
<accession>A0A0L0LW34</accession>
<dbReference type="EMBL" id="LFJJ01000413">
    <property type="protein sequence ID" value="KND54271.1"/>
    <property type="molecule type" value="Genomic_DNA"/>
</dbReference>
<sequence>MIKTKWLISVAGLLGPVLAHAGCKQHFQTWMDALHPQRTLDVEHATCTSWPTNPQYALAVLPLFRETDAAPKTALDLDVVVADTQTGALVTHLYREDAIRTDGADFIDLAIDTASYPVAPDRQAFGVRMSRQAAPGPQLAGSTVLSLYVMDGELLRQVLDGFTVVSAQGRWDGKCKGYFDSTSRSIGMAEPGAQGFAALQVSEKRARTVSPMANGACTSHAGVSKEREFALDYSDGVYEMPSEKSAAENYFLILSYIDES</sequence>
<keyword evidence="3" id="KW-1185">Reference proteome</keyword>
<proteinExistence type="predicted"/>
<dbReference type="Proteomes" id="UP000036959">
    <property type="component" value="Unassembled WGS sequence"/>
</dbReference>
<dbReference type="OrthoDB" id="7202514at2"/>
<evidence type="ECO:0000313" key="2">
    <source>
        <dbReference type="EMBL" id="KND54271.1"/>
    </source>
</evidence>
<feature type="signal peptide" evidence="1">
    <location>
        <begin position="1"/>
        <end position="21"/>
    </location>
</feature>
<dbReference type="PATRIC" id="fig|242163.4.peg.5060"/>
<dbReference type="RefSeq" id="WP_157056318.1">
    <property type="nucleotide sequence ID" value="NZ_LFJJ01000413.1"/>
</dbReference>